<evidence type="ECO:0000256" key="4">
    <source>
        <dbReference type="ARBA" id="ARBA00022679"/>
    </source>
</evidence>
<proteinExistence type="inferred from homology"/>
<comment type="subcellular location">
    <subcellularLocation>
        <location evidence="1">Nucleus</location>
    </subcellularLocation>
</comment>
<dbReference type="Pfam" id="PF01426">
    <property type="entry name" value="BAH"/>
    <property type="match status" value="1"/>
</dbReference>
<dbReference type="InterPro" id="IPR018117">
    <property type="entry name" value="C5_DNA_meth_AS"/>
</dbReference>
<evidence type="ECO:0000256" key="2">
    <source>
        <dbReference type="ARBA" id="ARBA00011975"/>
    </source>
</evidence>
<dbReference type="CDD" id="cd18635">
    <property type="entry name" value="CD_CMT3_like"/>
    <property type="match status" value="1"/>
</dbReference>
<dbReference type="PROSITE" id="PS51038">
    <property type="entry name" value="BAH"/>
    <property type="match status" value="1"/>
</dbReference>
<dbReference type="Gene3D" id="2.30.30.490">
    <property type="match status" value="1"/>
</dbReference>
<dbReference type="SUPFAM" id="SSF53335">
    <property type="entry name" value="S-adenosyl-L-methionine-dependent methyltransferases"/>
    <property type="match status" value="1"/>
</dbReference>
<dbReference type="Gene3D" id="3.40.50.150">
    <property type="entry name" value="Vaccinia Virus protein VP39"/>
    <property type="match status" value="2"/>
</dbReference>
<dbReference type="InterPro" id="IPR016197">
    <property type="entry name" value="Chromo-like_dom_sf"/>
</dbReference>
<dbReference type="EC" id="2.1.1.37" evidence="2"/>
<feature type="region of interest" description="Disordered" evidence="10">
    <location>
        <begin position="386"/>
        <end position="407"/>
    </location>
</feature>
<gene>
    <name evidence="14" type="primary">LOC107415089</name>
</gene>
<keyword evidence="5 9" id="KW-0949">S-adenosyl-L-methionine</keyword>
<evidence type="ECO:0000259" key="11">
    <source>
        <dbReference type="PROSITE" id="PS50013"/>
    </source>
</evidence>
<dbReference type="InterPro" id="IPR043151">
    <property type="entry name" value="BAH_sf"/>
</dbReference>
<dbReference type="PANTHER" id="PTHR10629">
    <property type="entry name" value="CYTOSINE-SPECIFIC METHYLTRANSFERASE"/>
    <property type="match status" value="1"/>
</dbReference>
<keyword evidence="4 9" id="KW-0808">Transferase</keyword>
<evidence type="ECO:0000313" key="14">
    <source>
        <dbReference type="RefSeq" id="XP_048327674.2"/>
    </source>
</evidence>
<dbReference type="PROSITE" id="PS50013">
    <property type="entry name" value="CHROMO_2"/>
    <property type="match status" value="1"/>
</dbReference>
<evidence type="ECO:0000313" key="13">
    <source>
        <dbReference type="Proteomes" id="UP001652623"/>
    </source>
</evidence>
<dbReference type="SUPFAM" id="SSF54160">
    <property type="entry name" value="Chromo domain-like"/>
    <property type="match status" value="1"/>
</dbReference>
<organism evidence="13 14">
    <name type="scientific">Ziziphus jujuba</name>
    <name type="common">Chinese jujube</name>
    <name type="synonym">Ziziphus sativa</name>
    <dbReference type="NCBI Taxonomy" id="326968"/>
    <lineage>
        <taxon>Eukaryota</taxon>
        <taxon>Viridiplantae</taxon>
        <taxon>Streptophyta</taxon>
        <taxon>Embryophyta</taxon>
        <taxon>Tracheophyta</taxon>
        <taxon>Spermatophyta</taxon>
        <taxon>Magnoliopsida</taxon>
        <taxon>eudicotyledons</taxon>
        <taxon>Gunneridae</taxon>
        <taxon>Pentapetalae</taxon>
        <taxon>rosids</taxon>
        <taxon>fabids</taxon>
        <taxon>Rosales</taxon>
        <taxon>Rhamnaceae</taxon>
        <taxon>Paliureae</taxon>
        <taxon>Ziziphus</taxon>
    </lineage>
</organism>
<keyword evidence="6" id="KW-0238">DNA-binding</keyword>
<evidence type="ECO:0000259" key="12">
    <source>
        <dbReference type="PROSITE" id="PS51038"/>
    </source>
</evidence>
<comment type="catalytic activity">
    <reaction evidence="8">
        <text>a 2'-deoxycytidine in DNA + S-adenosyl-L-methionine = a 5-methyl-2'-deoxycytidine in DNA + S-adenosyl-L-homocysteine + H(+)</text>
        <dbReference type="Rhea" id="RHEA:13681"/>
        <dbReference type="Rhea" id="RHEA-COMP:11369"/>
        <dbReference type="Rhea" id="RHEA-COMP:11370"/>
        <dbReference type="ChEBI" id="CHEBI:15378"/>
        <dbReference type="ChEBI" id="CHEBI:57856"/>
        <dbReference type="ChEBI" id="CHEBI:59789"/>
        <dbReference type="ChEBI" id="CHEBI:85452"/>
        <dbReference type="ChEBI" id="CHEBI:85454"/>
        <dbReference type="EC" id="2.1.1.37"/>
    </reaction>
</comment>
<comment type="similarity">
    <text evidence="9">Belongs to the class I-like SAM-binding methyltransferase superfamily. C5-methyltransferase family.</text>
</comment>
<dbReference type="PANTHER" id="PTHR10629:SF50">
    <property type="entry name" value="DNA (CYTOSINE-5)-METHYLTRANSFERASE CMT3"/>
    <property type="match status" value="1"/>
</dbReference>
<feature type="domain" description="Chromo" evidence="11">
    <location>
        <begin position="411"/>
        <end position="464"/>
    </location>
</feature>
<dbReference type="InterPro" id="IPR023780">
    <property type="entry name" value="Chromo_domain"/>
</dbReference>
<evidence type="ECO:0000256" key="10">
    <source>
        <dbReference type="SAM" id="MobiDB-lite"/>
    </source>
</evidence>
<dbReference type="SMART" id="SM00298">
    <property type="entry name" value="CHROMO"/>
    <property type="match status" value="1"/>
</dbReference>
<dbReference type="PROSITE" id="PS00094">
    <property type="entry name" value="C5_MTASE_1"/>
    <property type="match status" value="1"/>
</dbReference>
<feature type="compositionally biased region" description="Basic residues" evidence="10">
    <location>
        <begin position="1"/>
        <end position="17"/>
    </location>
</feature>
<dbReference type="RefSeq" id="XP_048327674.2">
    <property type="nucleotide sequence ID" value="XM_048471717.2"/>
</dbReference>
<dbReference type="InterPro" id="IPR000953">
    <property type="entry name" value="Chromo/chromo_shadow_dom"/>
</dbReference>
<evidence type="ECO:0000256" key="6">
    <source>
        <dbReference type="ARBA" id="ARBA00023125"/>
    </source>
</evidence>
<dbReference type="GeneID" id="107415089"/>
<dbReference type="Gene3D" id="3.90.120.10">
    <property type="entry name" value="DNA Methylase, subunit A, domain 2"/>
    <property type="match status" value="1"/>
</dbReference>
<accession>A0ABM3IG08</accession>
<dbReference type="InterPro" id="IPR029063">
    <property type="entry name" value="SAM-dependent_MTases_sf"/>
</dbReference>
<keyword evidence="13" id="KW-1185">Reference proteome</keyword>
<dbReference type="PRINTS" id="PR00105">
    <property type="entry name" value="C5METTRFRASE"/>
</dbReference>
<feature type="region of interest" description="Disordered" evidence="10">
    <location>
        <begin position="1"/>
        <end position="112"/>
    </location>
</feature>
<evidence type="ECO:0000256" key="5">
    <source>
        <dbReference type="ARBA" id="ARBA00022691"/>
    </source>
</evidence>
<name>A0ABM3IG08_ZIZJJ</name>
<keyword evidence="7" id="KW-0539">Nucleus</keyword>
<evidence type="ECO:0000256" key="3">
    <source>
        <dbReference type="ARBA" id="ARBA00022603"/>
    </source>
</evidence>
<evidence type="ECO:0000256" key="9">
    <source>
        <dbReference type="PROSITE-ProRule" id="PRU01016"/>
    </source>
</evidence>
<dbReference type="Proteomes" id="UP001652623">
    <property type="component" value="Chromosome 4"/>
</dbReference>
<feature type="domain" description="BAH" evidence="12">
    <location>
        <begin position="133"/>
        <end position="251"/>
    </location>
</feature>
<dbReference type="Pfam" id="PF00145">
    <property type="entry name" value="DNA_methylase"/>
    <property type="match status" value="1"/>
</dbReference>
<dbReference type="SMART" id="SM00439">
    <property type="entry name" value="BAH"/>
    <property type="match status" value="1"/>
</dbReference>
<protein>
    <recommendedName>
        <fullName evidence="2">DNA (cytosine-5-)-methyltransferase</fullName>
        <ecNumber evidence="2">2.1.1.37</ecNumber>
    </recommendedName>
</protein>
<evidence type="ECO:0000256" key="7">
    <source>
        <dbReference type="ARBA" id="ARBA00023242"/>
    </source>
</evidence>
<feature type="compositionally biased region" description="Basic and acidic residues" evidence="10">
    <location>
        <begin position="83"/>
        <end position="94"/>
    </location>
</feature>
<dbReference type="PROSITE" id="PS51679">
    <property type="entry name" value="SAM_MT_C5"/>
    <property type="match status" value="1"/>
</dbReference>
<feature type="compositionally biased region" description="Acidic residues" evidence="10">
    <location>
        <begin position="388"/>
        <end position="407"/>
    </location>
</feature>
<dbReference type="InterPro" id="IPR050390">
    <property type="entry name" value="C5-Methyltransferase"/>
</dbReference>
<feature type="compositionally biased region" description="Low complexity" evidence="10">
    <location>
        <begin position="18"/>
        <end position="37"/>
    </location>
</feature>
<keyword evidence="3 9" id="KW-0489">Methyltransferase</keyword>
<sequence>MPKKRKTITMPKSRKAKSTAASSSSSASSSLKTASSSKRLKRKEELRNEEAQDCLGVADRSDESYGSEDESQNRFVGEQVPPDDARRRWPERYQEKKKKQVVGSKISKDKPDSDEEVIQARCHYTSAEVDGRVLYNLYDDAHVKAGQGEPYFICKIVEMFEAIDGELYFTAQWYYRARDTVIKDCAVLDPKRVFYSEVQDPNPLNCLIEKINIVRLPLNVDLDTKRKSIPACDYYCDTFYLLPYHTFTNLPAAADNKSAGSETSSTISSEIDINGVHEVNSEPMEEVHGRTVPEVTLLDIYSGCGAMSTGLCLGAHLSGLNLVTRWAVDLNEHAINSLKLNHPETEVRNELAEDFLSLLKEWQKLCVYFNLVKSNGVPEHELDFHFNEDDEDEEDEGSDNDKDDGEDSEIFEVEKVLAICYGDPKETGDRGLYVKVHWKGYGADEDSWEPINGMGNCKEAIKQFVTQCFKSRSLPLPGDVDVICGGPPCQGISGFNRFRDKDNPLRDEKNKQLIVFMDLVQFLKPKLVLMENVVDLVKFADGFLGRYAMGRLVDMNYQARMGMMAAGAYGLPQFRMRVFLWGAQPAKKLPSYPLPTHDLVVRGVIPIEFETCTVAYDEGHHIELERKLLLEDAISDLPAVGNYEKRDEMLYGKPAVTDFQRLIRLSKDETLGSPNPSKQLLLHDHRPLELNADDYERVCRVPKKKGANFRDFPGVRVRPDNKVEWDPDVERVYLDSGKPLVPDYAMSFVNGSSSKPFARLWWDETVPTVVTRAEPHNQAIIHPEQDRVLTIRENARLQGFPDHYKLCGPVKERYIQVGNAVAVPVSRALGYALGLAIQGSGNDEPLFTLPPKFPDILARTSAATSEENN</sequence>
<feature type="active site" evidence="9">
    <location>
        <position position="489"/>
    </location>
</feature>
<dbReference type="Pfam" id="PF00385">
    <property type="entry name" value="Chromo"/>
    <property type="match status" value="1"/>
</dbReference>
<dbReference type="InterPro" id="IPR001525">
    <property type="entry name" value="C5_MeTfrase"/>
</dbReference>
<dbReference type="InterPro" id="IPR001025">
    <property type="entry name" value="BAH_dom"/>
</dbReference>
<evidence type="ECO:0000256" key="8">
    <source>
        <dbReference type="ARBA" id="ARBA00047422"/>
    </source>
</evidence>
<evidence type="ECO:0000256" key="1">
    <source>
        <dbReference type="ARBA" id="ARBA00004123"/>
    </source>
</evidence>
<reference evidence="14" key="1">
    <citation type="submission" date="2025-08" db="UniProtKB">
        <authorList>
            <consortium name="RefSeq"/>
        </authorList>
    </citation>
    <scope>IDENTIFICATION</scope>
    <source>
        <tissue evidence="14">Seedling</tissue>
    </source>
</reference>